<dbReference type="EMBL" id="JAXLQG010000013">
    <property type="protein sequence ID" value="KAK5533499.1"/>
    <property type="molecule type" value="Genomic_DNA"/>
</dbReference>
<evidence type="ECO:0000256" key="5">
    <source>
        <dbReference type="ARBA" id="ARBA00023136"/>
    </source>
</evidence>
<dbReference type="Pfam" id="PF06609">
    <property type="entry name" value="TRI12"/>
    <property type="match status" value="1"/>
</dbReference>
<keyword evidence="2" id="KW-0813">Transport</keyword>
<reference evidence="8 9" key="1">
    <citation type="submission" date="2023-06" db="EMBL/GenBank/DDBJ databases">
        <title>Black Yeasts Isolated from many extreme environments.</title>
        <authorList>
            <person name="Coleine C."/>
            <person name="Stajich J.E."/>
            <person name="Selbmann L."/>
        </authorList>
    </citation>
    <scope>NUCLEOTIDE SEQUENCE [LARGE SCALE GENOMIC DNA]</scope>
    <source>
        <strain evidence="8 9">CCFEE 5887</strain>
    </source>
</reference>
<feature type="transmembrane region" description="Helical" evidence="7">
    <location>
        <begin position="274"/>
        <end position="295"/>
    </location>
</feature>
<dbReference type="PANTHER" id="PTHR23501:SF195">
    <property type="entry name" value="PEP5"/>
    <property type="match status" value="1"/>
</dbReference>
<keyword evidence="5 7" id="KW-0472">Membrane</keyword>
<accession>A0AAV9Q5V4</accession>
<keyword evidence="3 7" id="KW-0812">Transmembrane</keyword>
<evidence type="ECO:0000256" key="6">
    <source>
        <dbReference type="SAM" id="MobiDB-lite"/>
    </source>
</evidence>
<evidence type="ECO:0008006" key="10">
    <source>
        <dbReference type="Google" id="ProtNLM"/>
    </source>
</evidence>
<feature type="transmembrane region" description="Helical" evidence="7">
    <location>
        <begin position="41"/>
        <end position="60"/>
    </location>
</feature>
<comment type="caution">
    <text evidence="8">The sequence shown here is derived from an EMBL/GenBank/DDBJ whole genome shotgun (WGS) entry which is preliminary data.</text>
</comment>
<feature type="region of interest" description="Disordered" evidence="6">
    <location>
        <begin position="449"/>
        <end position="472"/>
    </location>
</feature>
<evidence type="ECO:0000256" key="2">
    <source>
        <dbReference type="ARBA" id="ARBA00022448"/>
    </source>
</evidence>
<feature type="transmembrane region" description="Helical" evidence="7">
    <location>
        <begin position="401"/>
        <end position="420"/>
    </location>
</feature>
<organism evidence="8 9">
    <name type="scientific">Vermiconidia calcicola</name>
    <dbReference type="NCBI Taxonomy" id="1690605"/>
    <lineage>
        <taxon>Eukaryota</taxon>
        <taxon>Fungi</taxon>
        <taxon>Dikarya</taxon>
        <taxon>Ascomycota</taxon>
        <taxon>Pezizomycotina</taxon>
        <taxon>Dothideomycetes</taxon>
        <taxon>Dothideomycetidae</taxon>
        <taxon>Mycosphaerellales</taxon>
        <taxon>Extremaceae</taxon>
        <taxon>Vermiconidia</taxon>
    </lineage>
</organism>
<feature type="transmembrane region" description="Helical" evidence="7">
    <location>
        <begin position="249"/>
        <end position="268"/>
    </location>
</feature>
<name>A0AAV9Q5V4_9PEZI</name>
<evidence type="ECO:0000313" key="9">
    <source>
        <dbReference type="Proteomes" id="UP001345827"/>
    </source>
</evidence>
<feature type="transmembrane region" description="Helical" evidence="7">
    <location>
        <begin position="112"/>
        <end position="131"/>
    </location>
</feature>
<dbReference type="Proteomes" id="UP001345827">
    <property type="component" value="Unassembled WGS sequence"/>
</dbReference>
<dbReference type="InterPro" id="IPR010573">
    <property type="entry name" value="MFS_Str1/Tri12-like"/>
</dbReference>
<feature type="transmembrane region" description="Helical" evidence="7">
    <location>
        <begin position="143"/>
        <end position="160"/>
    </location>
</feature>
<dbReference type="PANTHER" id="PTHR23501">
    <property type="entry name" value="MAJOR FACILITATOR SUPERFAMILY"/>
    <property type="match status" value="1"/>
</dbReference>
<dbReference type="GO" id="GO:0022857">
    <property type="term" value="F:transmembrane transporter activity"/>
    <property type="evidence" value="ECO:0007669"/>
    <property type="project" value="InterPro"/>
</dbReference>
<dbReference type="AlphaFoldDB" id="A0AAV9Q5V4"/>
<comment type="subcellular location">
    <subcellularLocation>
        <location evidence="1">Membrane</location>
        <topology evidence="1">Multi-pass membrane protein</topology>
    </subcellularLocation>
</comment>
<evidence type="ECO:0000256" key="3">
    <source>
        <dbReference type="ARBA" id="ARBA00022692"/>
    </source>
</evidence>
<feature type="compositionally biased region" description="Basic and acidic residues" evidence="6">
    <location>
        <begin position="457"/>
        <end position="472"/>
    </location>
</feature>
<gene>
    <name evidence="8" type="ORF">LTR25_007365</name>
</gene>
<keyword evidence="9" id="KW-1185">Reference proteome</keyword>
<proteinExistence type="predicted"/>
<feature type="transmembrane region" description="Helical" evidence="7">
    <location>
        <begin position="307"/>
        <end position="331"/>
    </location>
</feature>
<evidence type="ECO:0000256" key="7">
    <source>
        <dbReference type="SAM" id="Phobius"/>
    </source>
</evidence>
<feature type="transmembrane region" description="Helical" evidence="7">
    <location>
        <begin position="213"/>
        <end position="237"/>
    </location>
</feature>
<feature type="transmembrane region" description="Helical" evidence="7">
    <location>
        <begin position="72"/>
        <end position="91"/>
    </location>
</feature>
<evidence type="ECO:0000256" key="1">
    <source>
        <dbReference type="ARBA" id="ARBA00004141"/>
    </source>
</evidence>
<evidence type="ECO:0000256" key="4">
    <source>
        <dbReference type="ARBA" id="ARBA00022989"/>
    </source>
</evidence>
<feature type="transmembrane region" description="Helical" evidence="7">
    <location>
        <begin position="180"/>
        <end position="201"/>
    </location>
</feature>
<sequence length="472" mass="50566">MNDVIAGFTVIGIGTGSQALLFSVAAEVLPRKYRPFAAASLNLTAGLAAITSVCMGGALIRSGDLENYRPYFYLAASLFGIGVIACAFCYNPPPRPLQIELTTKEKLRRLDWIGYFLLTPGLVLFCLALAWSQNPYSWDSVNILAPFFLGVALLAAFGLYEWRVKKDGMVHHGLFRDRNFPLSLVTIFVEGIVFFSLNSYYTFQVSIFEQADLLVAGLHFMILFLTTSAVAFVTAPLSKHYKVVRYPTFFGFLCLLLFNIILATVTPRSNGKGFWAYPIVAGAGMGVILPLIIVAGQLSTTPTLLSVGTGLLMSIRALGASVGLAINTAIFNSTLSKNIPKKIAAAALPLGLPPSSLGLLIQALLSGKSSAIMKVPGVTLEIAAAAGAGLVEAYGKGFQNVWIAAACFSVVAAIAAFFFFDPKKEFNNHIDAPAEAEIVEEQARVEGANSAVPIENKSVEETSQHDENVSKA</sequence>
<dbReference type="InterPro" id="IPR036259">
    <property type="entry name" value="MFS_trans_sf"/>
</dbReference>
<dbReference type="Gene3D" id="1.20.1250.20">
    <property type="entry name" value="MFS general substrate transporter like domains"/>
    <property type="match status" value="1"/>
</dbReference>
<feature type="transmembrane region" description="Helical" evidence="7">
    <location>
        <begin position="6"/>
        <end position="29"/>
    </location>
</feature>
<keyword evidence="4 7" id="KW-1133">Transmembrane helix</keyword>
<protein>
    <recommendedName>
        <fullName evidence="10">Major facilitator superfamily (MFS) profile domain-containing protein</fullName>
    </recommendedName>
</protein>
<dbReference type="SUPFAM" id="SSF103473">
    <property type="entry name" value="MFS general substrate transporter"/>
    <property type="match status" value="1"/>
</dbReference>
<evidence type="ECO:0000313" key="8">
    <source>
        <dbReference type="EMBL" id="KAK5533499.1"/>
    </source>
</evidence>
<dbReference type="GO" id="GO:0005886">
    <property type="term" value="C:plasma membrane"/>
    <property type="evidence" value="ECO:0007669"/>
    <property type="project" value="TreeGrafter"/>
</dbReference>